<evidence type="ECO:0000256" key="1">
    <source>
        <dbReference type="SAM" id="Phobius"/>
    </source>
</evidence>
<dbReference type="Pfam" id="PF16732">
    <property type="entry name" value="ComP_DUS"/>
    <property type="match status" value="1"/>
</dbReference>
<evidence type="ECO:0000313" key="3">
    <source>
        <dbReference type="Proteomes" id="UP000196138"/>
    </source>
</evidence>
<sequence length="146" mass="15589">MNSRFFSPKPQPKHVRQHGFTLIEVMIVVAILAILAAIALPAYSEYVMRSKRADAKAGLQAAAVWVERVSTSTGKYPADADFPAALQTVKSDAYTISYAQSGSGYTLTATAKGGQANDKCKDFTLTNTGVQDVVGASLPATECWAR</sequence>
<dbReference type="GO" id="GO:0043683">
    <property type="term" value="P:type IV pilus assembly"/>
    <property type="evidence" value="ECO:0007669"/>
    <property type="project" value="InterPro"/>
</dbReference>
<reference evidence="2 3" key="1">
    <citation type="submission" date="2017-05" db="EMBL/GenBank/DDBJ databases">
        <authorList>
            <person name="Song R."/>
            <person name="Chenine A.L."/>
            <person name="Ruprecht R.M."/>
        </authorList>
    </citation>
    <scope>NUCLEOTIDE SEQUENCE [LARGE SCALE GENOMIC DNA]</scope>
    <source>
        <strain evidence="2 3">DSM 26136</strain>
    </source>
</reference>
<feature type="transmembrane region" description="Helical" evidence="1">
    <location>
        <begin position="20"/>
        <end position="43"/>
    </location>
</feature>
<dbReference type="PROSITE" id="PS00409">
    <property type="entry name" value="PROKAR_NTER_METHYL"/>
    <property type="match status" value="1"/>
</dbReference>
<dbReference type="SUPFAM" id="SSF54523">
    <property type="entry name" value="Pili subunits"/>
    <property type="match status" value="1"/>
</dbReference>
<dbReference type="OrthoDB" id="8592370at2"/>
<keyword evidence="1" id="KW-0812">Transmembrane</keyword>
<proteinExistence type="predicted"/>
<dbReference type="PANTHER" id="PTHR30093:SF47">
    <property type="entry name" value="TYPE IV PILUS NON-CORE MINOR PILIN PILE"/>
    <property type="match status" value="1"/>
</dbReference>
<dbReference type="Gene3D" id="3.30.700.10">
    <property type="entry name" value="Glycoprotein, Type 4 Pilin"/>
    <property type="match status" value="1"/>
</dbReference>
<dbReference type="InterPro" id="IPR045584">
    <property type="entry name" value="Pilin-like"/>
</dbReference>
<dbReference type="EMBL" id="CP021455">
    <property type="protein sequence ID" value="ARU05817.1"/>
    <property type="molecule type" value="Genomic_DNA"/>
</dbReference>
<keyword evidence="3" id="KW-1185">Reference proteome</keyword>
<dbReference type="KEGG" id="cser:CCO03_14995"/>
<gene>
    <name evidence="2" type="ORF">CCO03_14995</name>
</gene>
<keyword evidence="1" id="KW-1133">Transmembrane helix</keyword>
<evidence type="ECO:0008006" key="4">
    <source>
        <dbReference type="Google" id="ProtNLM"/>
    </source>
</evidence>
<name>A0A1Y0EQ73_9BURK</name>
<keyword evidence="1" id="KW-0472">Membrane</keyword>
<evidence type="ECO:0000313" key="2">
    <source>
        <dbReference type="EMBL" id="ARU05817.1"/>
    </source>
</evidence>
<dbReference type="Pfam" id="PF07963">
    <property type="entry name" value="N_methyl"/>
    <property type="match status" value="1"/>
</dbReference>
<accession>A0A1Y0EQ73</accession>
<dbReference type="InterPro" id="IPR012902">
    <property type="entry name" value="N_methyl_site"/>
</dbReference>
<organism evidence="2 3">
    <name type="scientific">Comamonas serinivorans</name>
    <dbReference type="NCBI Taxonomy" id="1082851"/>
    <lineage>
        <taxon>Bacteria</taxon>
        <taxon>Pseudomonadati</taxon>
        <taxon>Pseudomonadota</taxon>
        <taxon>Betaproteobacteria</taxon>
        <taxon>Burkholderiales</taxon>
        <taxon>Comamonadaceae</taxon>
        <taxon>Comamonas</taxon>
    </lineage>
</organism>
<dbReference type="PANTHER" id="PTHR30093">
    <property type="entry name" value="GENERAL SECRETION PATHWAY PROTEIN G"/>
    <property type="match status" value="1"/>
</dbReference>
<dbReference type="RefSeq" id="WP_087282355.1">
    <property type="nucleotide sequence ID" value="NZ_CP021455.1"/>
</dbReference>
<protein>
    <recommendedName>
        <fullName evidence="4">Prepilin-type cleavage/methylation domain-containing protein</fullName>
    </recommendedName>
</protein>
<dbReference type="Proteomes" id="UP000196138">
    <property type="component" value="Chromosome"/>
</dbReference>
<dbReference type="AlphaFoldDB" id="A0A1Y0EQ73"/>
<dbReference type="NCBIfam" id="TIGR02532">
    <property type="entry name" value="IV_pilin_GFxxxE"/>
    <property type="match status" value="1"/>
</dbReference>
<dbReference type="InterPro" id="IPR031982">
    <property type="entry name" value="PilE-like"/>
</dbReference>